<keyword evidence="3" id="KW-1185">Reference proteome</keyword>
<dbReference type="Proteomes" id="UP000515158">
    <property type="component" value="Unplaced"/>
</dbReference>
<name>A0A6P8YX67_THRPL</name>
<dbReference type="InParanoid" id="A0A6P8YX67"/>
<dbReference type="GeneID" id="117643806"/>
<evidence type="ECO:0000259" key="2">
    <source>
        <dbReference type="Pfam" id="PF00135"/>
    </source>
</evidence>
<proteinExistence type="predicted"/>
<dbReference type="SUPFAM" id="SSF53474">
    <property type="entry name" value="alpha/beta-Hydrolases"/>
    <property type="match status" value="1"/>
</dbReference>
<dbReference type="RefSeq" id="XP_034238797.1">
    <property type="nucleotide sequence ID" value="XM_034382906.1"/>
</dbReference>
<accession>A0A6P8YX67</accession>
<dbReference type="AlphaFoldDB" id="A0A6P8YX67"/>
<dbReference type="PROSITE" id="PS00941">
    <property type="entry name" value="CARBOXYLESTERASE_B_2"/>
    <property type="match status" value="1"/>
</dbReference>
<dbReference type="InterPro" id="IPR002018">
    <property type="entry name" value="CarbesteraseB"/>
</dbReference>
<dbReference type="InterPro" id="IPR019819">
    <property type="entry name" value="Carboxylesterase_B_CS"/>
</dbReference>
<gene>
    <name evidence="4" type="primary">LOC117643806</name>
</gene>
<dbReference type="Gene3D" id="3.40.50.1820">
    <property type="entry name" value="alpha/beta hydrolase"/>
    <property type="match status" value="1"/>
</dbReference>
<dbReference type="OrthoDB" id="3200163at2759"/>
<dbReference type="InterPro" id="IPR029058">
    <property type="entry name" value="AB_hydrolase_fold"/>
</dbReference>
<feature type="domain" description="Carboxylesterase type B" evidence="2">
    <location>
        <begin position="53"/>
        <end position="593"/>
    </location>
</feature>
<dbReference type="Pfam" id="PF00135">
    <property type="entry name" value="COesterase"/>
    <property type="match status" value="1"/>
</dbReference>
<keyword evidence="1" id="KW-0325">Glycoprotein</keyword>
<dbReference type="KEGG" id="tpal:117643806"/>
<sequence>MAPSVLAKAFFRMGASQGKPRRAASRLSIGHGPERGPESCRSYAAAVAKGLEVAMPWGGKVRGRVVEPTNSAPPYQAFLGIPYAKPPTGKLRFMPPQPVEGWTGVRDAVQEPDLCLQVDYNSKKLVGSEDCLYLNVYRPPGTQPNAKKPVMVYIHYGMWTLSNSSLNEVGPEFFVAKDIVVVVIQYRLTAFGFLSLASPTVPGNMGIKDCMLGLRWVHDNITAFGGDPAQVTVSGFCVGGQIANLMQYQDECKGLFHRNISLSGAIGNSWFGFVPADVMRARSLKLARLLGCHSTNDEEVLAFLQAAPADQLFAKAWDVVDEPAADRPNPPFMPVIDAVAGRGNAVAPEHPIALMRKHRQHAVPTLFGVAREEGHVFRDFTKFWAGTYTEEKDLPERGPKADRMLPWDLDLPLGSPEREAVAKEIQQLYFGNAKTPTLYQFYEWMSDATIMGGMIESARHHATHPAKPDTYLYCFAVEAAFNRGRVRHNILPGVVVHTDDLGYFFGCGATAPGPEKPVAPDSIEAVTRRRLVGLMANFVKTGDPTPAGVADPDLGDVRWPRLPATLGAPYPYLEIGNDLTVKYELYGARMRFWQTLYDRYFTTGDTPQARKPVTFQD</sequence>
<reference evidence="4" key="1">
    <citation type="submission" date="2025-08" db="UniProtKB">
        <authorList>
            <consortium name="RefSeq"/>
        </authorList>
    </citation>
    <scope>IDENTIFICATION</scope>
    <source>
        <tissue evidence="4">Total insect</tissue>
    </source>
</reference>
<evidence type="ECO:0000256" key="1">
    <source>
        <dbReference type="ARBA" id="ARBA00023180"/>
    </source>
</evidence>
<dbReference type="PANTHER" id="PTHR11559">
    <property type="entry name" value="CARBOXYLESTERASE"/>
    <property type="match status" value="1"/>
</dbReference>
<evidence type="ECO:0000313" key="3">
    <source>
        <dbReference type="Proteomes" id="UP000515158"/>
    </source>
</evidence>
<dbReference type="InterPro" id="IPR050309">
    <property type="entry name" value="Type-B_Carboxylest/Lipase"/>
</dbReference>
<protein>
    <submittedName>
        <fullName evidence="4">Liver carboxylesterase 2-like isoform X1</fullName>
    </submittedName>
</protein>
<evidence type="ECO:0000313" key="4">
    <source>
        <dbReference type="RefSeq" id="XP_034238797.1"/>
    </source>
</evidence>
<organism evidence="4">
    <name type="scientific">Thrips palmi</name>
    <name type="common">Melon thrips</name>
    <dbReference type="NCBI Taxonomy" id="161013"/>
    <lineage>
        <taxon>Eukaryota</taxon>
        <taxon>Metazoa</taxon>
        <taxon>Ecdysozoa</taxon>
        <taxon>Arthropoda</taxon>
        <taxon>Hexapoda</taxon>
        <taxon>Insecta</taxon>
        <taxon>Pterygota</taxon>
        <taxon>Neoptera</taxon>
        <taxon>Paraneoptera</taxon>
        <taxon>Thysanoptera</taxon>
        <taxon>Terebrantia</taxon>
        <taxon>Thripoidea</taxon>
        <taxon>Thripidae</taxon>
        <taxon>Thrips</taxon>
    </lineage>
</organism>